<dbReference type="GO" id="GO:0009231">
    <property type="term" value="P:riboflavin biosynthetic process"/>
    <property type="evidence" value="ECO:0007669"/>
    <property type="project" value="InterPro"/>
</dbReference>
<protein>
    <recommendedName>
        <fullName evidence="1">Bacterial bifunctional deaminase-reductase C-terminal domain-containing protein</fullName>
    </recommendedName>
</protein>
<evidence type="ECO:0000313" key="2">
    <source>
        <dbReference type="EMBL" id="MPM71398.1"/>
    </source>
</evidence>
<organism evidence="2">
    <name type="scientific">bioreactor metagenome</name>
    <dbReference type="NCBI Taxonomy" id="1076179"/>
    <lineage>
        <taxon>unclassified sequences</taxon>
        <taxon>metagenomes</taxon>
        <taxon>ecological metagenomes</taxon>
    </lineage>
</organism>
<dbReference type="Pfam" id="PF01872">
    <property type="entry name" value="RibD_C"/>
    <property type="match status" value="1"/>
</dbReference>
<sequence>MTKLTYYTATTLDGFLADPDDSLAWLLRQQIDDDGPFNYGQFIAGIGAIVMGSTTYEWVLRNDPEPWSYTVPAWVLTSRVLDIPEGADVRLASGDVRTVYSRMVEAAGGRDLWVVGGGNLAGQFADAGLLDEIIVSIAPVTLGSGKPLLPRRLDLRLAETSRNRAFVCARYQVLGRLREDR</sequence>
<feature type="domain" description="Bacterial bifunctional deaminase-reductase C-terminal" evidence="1">
    <location>
        <begin position="3"/>
        <end position="152"/>
    </location>
</feature>
<dbReference type="InterPro" id="IPR050765">
    <property type="entry name" value="Riboflavin_Biosynth_HTPR"/>
</dbReference>
<accession>A0A645C225</accession>
<evidence type="ECO:0000259" key="1">
    <source>
        <dbReference type="Pfam" id="PF01872"/>
    </source>
</evidence>
<dbReference type="PANTHER" id="PTHR38011:SF11">
    <property type="entry name" value="2,5-DIAMINO-6-RIBOSYLAMINO-4(3H)-PYRIMIDINONE 5'-PHOSPHATE REDUCTASE"/>
    <property type="match status" value="1"/>
</dbReference>
<dbReference type="InterPro" id="IPR002734">
    <property type="entry name" value="RibDG_C"/>
</dbReference>
<comment type="caution">
    <text evidence="2">The sequence shown here is derived from an EMBL/GenBank/DDBJ whole genome shotgun (WGS) entry which is preliminary data.</text>
</comment>
<dbReference type="GO" id="GO:0008703">
    <property type="term" value="F:5-amino-6-(5-phosphoribosylamino)uracil reductase activity"/>
    <property type="evidence" value="ECO:0007669"/>
    <property type="project" value="InterPro"/>
</dbReference>
<dbReference type="PANTHER" id="PTHR38011">
    <property type="entry name" value="DIHYDROFOLATE REDUCTASE FAMILY PROTEIN (AFU_ORTHOLOGUE AFUA_8G06820)"/>
    <property type="match status" value="1"/>
</dbReference>
<proteinExistence type="predicted"/>
<dbReference type="InterPro" id="IPR024072">
    <property type="entry name" value="DHFR-like_dom_sf"/>
</dbReference>
<dbReference type="EMBL" id="VSSQ01024091">
    <property type="protein sequence ID" value="MPM71398.1"/>
    <property type="molecule type" value="Genomic_DNA"/>
</dbReference>
<name>A0A645C225_9ZZZZ</name>
<gene>
    <name evidence="2" type="primary">yyaP_17</name>
    <name evidence="2" type="ORF">SDC9_118363</name>
</gene>
<dbReference type="SUPFAM" id="SSF53597">
    <property type="entry name" value="Dihydrofolate reductase-like"/>
    <property type="match status" value="1"/>
</dbReference>
<reference evidence="2" key="1">
    <citation type="submission" date="2019-08" db="EMBL/GenBank/DDBJ databases">
        <authorList>
            <person name="Kucharzyk K."/>
            <person name="Murdoch R.W."/>
            <person name="Higgins S."/>
            <person name="Loffler F."/>
        </authorList>
    </citation>
    <scope>NUCLEOTIDE SEQUENCE</scope>
</reference>
<dbReference type="Gene3D" id="3.40.430.10">
    <property type="entry name" value="Dihydrofolate Reductase, subunit A"/>
    <property type="match status" value="1"/>
</dbReference>
<dbReference type="AlphaFoldDB" id="A0A645C225"/>